<reference evidence="3" key="1">
    <citation type="journal article" date="2019" name="Int. J. Syst. Evol. Microbiol.">
        <title>The Global Catalogue of Microorganisms (GCM) 10K type strain sequencing project: providing services to taxonomists for standard genome sequencing and annotation.</title>
        <authorList>
            <consortium name="The Broad Institute Genomics Platform"/>
            <consortium name="The Broad Institute Genome Sequencing Center for Infectious Disease"/>
            <person name="Wu L."/>
            <person name="Ma J."/>
        </authorList>
    </citation>
    <scope>NUCLEOTIDE SEQUENCE [LARGE SCALE GENOMIC DNA]</scope>
    <source>
        <strain evidence="3">KCTC 12708</strain>
    </source>
</reference>
<dbReference type="Pfam" id="PF00534">
    <property type="entry name" value="Glycos_transf_1"/>
    <property type="match status" value="1"/>
</dbReference>
<sequence>MKIALLGSSYDVVTSVPENYNQEYIYSFIKELLNKGHEVTYFGVYGSKLACEVYSLNLDSIDWGYDKDLSDNVKSYAEKQHAYFEIFKYIQESNFDIVHNLSEQQIPVFTAQFLEIPTVTTLFEKPKGLLQSSVKLNQTPKNYYVAVNHDIANSWMGHSKINEIIYSGVNYKDWVYNSESSSNTILLLSKISAQQNVESIIDAAKQGGFRLQIFGEIDDETYYEHKIKPLFNQEINYYGSDQASEYQGHLNQATIAVITKEQFEKSGHFTLQALSCGTPVVVLAEHIDSDYLPEMCGTQINSNDPSVLRKAFVNTTRKSRSDCRDYVVEKFDFKKMTTDYISFYEKVLAV</sequence>
<organism evidence="2 3">
    <name type="scientific">Mesonia mobilis</name>
    <dbReference type="NCBI Taxonomy" id="369791"/>
    <lineage>
        <taxon>Bacteria</taxon>
        <taxon>Pseudomonadati</taxon>
        <taxon>Bacteroidota</taxon>
        <taxon>Flavobacteriia</taxon>
        <taxon>Flavobacteriales</taxon>
        <taxon>Flavobacteriaceae</taxon>
        <taxon>Mesonia</taxon>
    </lineage>
</organism>
<keyword evidence="3" id="KW-1185">Reference proteome</keyword>
<comment type="caution">
    <text evidence="2">The sequence shown here is derived from an EMBL/GenBank/DDBJ whole genome shotgun (WGS) entry which is preliminary data.</text>
</comment>
<evidence type="ECO:0000313" key="2">
    <source>
        <dbReference type="EMBL" id="GGZ45397.1"/>
    </source>
</evidence>
<dbReference type="GO" id="GO:0016740">
    <property type="term" value="F:transferase activity"/>
    <property type="evidence" value="ECO:0007669"/>
    <property type="project" value="UniProtKB-KW"/>
</dbReference>
<dbReference type="InterPro" id="IPR001296">
    <property type="entry name" value="Glyco_trans_1"/>
</dbReference>
<dbReference type="SUPFAM" id="SSF53756">
    <property type="entry name" value="UDP-Glycosyltransferase/glycogen phosphorylase"/>
    <property type="match status" value="1"/>
</dbReference>
<dbReference type="GeneID" id="94367974"/>
<dbReference type="EMBL" id="BMWY01000001">
    <property type="protein sequence ID" value="GGZ45397.1"/>
    <property type="molecule type" value="Genomic_DNA"/>
</dbReference>
<keyword evidence="2" id="KW-0808">Transferase</keyword>
<name>A0ABQ3BIH2_9FLAO</name>
<proteinExistence type="predicted"/>
<gene>
    <name evidence="2" type="ORF">GCM10008088_03300</name>
</gene>
<protein>
    <submittedName>
        <fullName evidence="2">Glycosyl transferase family 1</fullName>
    </submittedName>
</protein>
<dbReference type="Gene3D" id="3.40.50.2000">
    <property type="entry name" value="Glycogen Phosphorylase B"/>
    <property type="match status" value="2"/>
</dbReference>
<evidence type="ECO:0000313" key="3">
    <source>
        <dbReference type="Proteomes" id="UP000615593"/>
    </source>
</evidence>
<feature type="domain" description="Glycosyl transferase family 1" evidence="1">
    <location>
        <begin position="176"/>
        <end position="284"/>
    </location>
</feature>
<dbReference type="PANTHER" id="PTHR45947:SF3">
    <property type="entry name" value="SULFOQUINOVOSYL TRANSFERASE SQD2"/>
    <property type="match status" value="1"/>
</dbReference>
<dbReference type="Proteomes" id="UP000615593">
    <property type="component" value="Unassembled WGS sequence"/>
</dbReference>
<accession>A0ABQ3BIH2</accession>
<dbReference type="RefSeq" id="WP_027885949.1">
    <property type="nucleotide sequence ID" value="NZ_BMWY01000001.1"/>
</dbReference>
<dbReference type="InterPro" id="IPR050194">
    <property type="entry name" value="Glycosyltransferase_grp1"/>
</dbReference>
<evidence type="ECO:0000259" key="1">
    <source>
        <dbReference type="Pfam" id="PF00534"/>
    </source>
</evidence>
<dbReference type="PANTHER" id="PTHR45947">
    <property type="entry name" value="SULFOQUINOVOSYL TRANSFERASE SQD2"/>
    <property type="match status" value="1"/>
</dbReference>